<dbReference type="EMBL" id="CAWUHC010000003">
    <property type="protein sequence ID" value="CAK7209957.1"/>
    <property type="molecule type" value="Genomic_DNA"/>
</dbReference>
<evidence type="ECO:0000256" key="3">
    <source>
        <dbReference type="SAM" id="SignalP"/>
    </source>
</evidence>
<gene>
    <name evidence="4" type="ORF">SBRCBS47491_000622</name>
</gene>
<dbReference type="InterPro" id="IPR039535">
    <property type="entry name" value="ASST-like"/>
</dbReference>
<evidence type="ECO:0000313" key="4">
    <source>
        <dbReference type="EMBL" id="CAK7209957.1"/>
    </source>
</evidence>
<feature type="compositionally biased region" description="Acidic residues" evidence="1">
    <location>
        <begin position="373"/>
        <end position="382"/>
    </location>
</feature>
<feature type="transmembrane region" description="Helical" evidence="2">
    <location>
        <begin position="631"/>
        <end position="648"/>
    </location>
</feature>
<keyword evidence="2" id="KW-0812">Transmembrane</keyword>
<keyword evidence="2" id="KW-1133">Transmembrane helix</keyword>
<dbReference type="PANTHER" id="PTHR35340">
    <property type="entry name" value="PQQ ENZYME REPEAT PROTEIN-RELATED"/>
    <property type="match status" value="1"/>
</dbReference>
<dbReference type="Pfam" id="PF14269">
    <property type="entry name" value="Arylsulfotran_2"/>
    <property type="match status" value="1"/>
</dbReference>
<accession>A0ABP0ARS2</accession>
<feature type="transmembrane region" description="Helical" evidence="2">
    <location>
        <begin position="597"/>
        <end position="619"/>
    </location>
</feature>
<proteinExistence type="predicted"/>
<protein>
    <recommendedName>
        <fullName evidence="6">Arylsulfotransferase protein</fullName>
    </recommendedName>
</protein>
<evidence type="ECO:0000313" key="5">
    <source>
        <dbReference type="Proteomes" id="UP001642406"/>
    </source>
</evidence>
<feature type="region of interest" description="Disordered" evidence="1">
    <location>
        <begin position="371"/>
        <end position="405"/>
    </location>
</feature>
<feature type="compositionally biased region" description="Acidic residues" evidence="1">
    <location>
        <begin position="394"/>
        <end position="405"/>
    </location>
</feature>
<keyword evidence="2" id="KW-0472">Membrane</keyword>
<comment type="caution">
    <text evidence="4">The sequence shown here is derived from an EMBL/GenBank/DDBJ whole genome shotgun (WGS) entry which is preliminary data.</text>
</comment>
<evidence type="ECO:0000256" key="2">
    <source>
        <dbReference type="SAM" id="Phobius"/>
    </source>
</evidence>
<reference evidence="4 5" key="1">
    <citation type="submission" date="2024-01" db="EMBL/GenBank/DDBJ databases">
        <authorList>
            <person name="Allen C."/>
            <person name="Tagirdzhanova G."/>
        </authorList>
    </citation>
    <scope>NUCLEOTIDE SEQUENCE [LARGE SCALE GENOMIC DNA]</scope>
</reference>
<sequence length="681" mass="74850">MQSRWWLALLMQTIGQVPLSAASPSSPSSSSSSSATGPFLGTPDDAFWYDLGWYGVRPLQHFASFGASPSRPYFLLHDERCSAKKSIDDTTEGEDLIFVAPRGLSVGTPAPTIYDTRGNLVWMDTQWGQAMGVTVQQYRGEDFLTFWHGTDNGTFGEGKYYMLNSSYDVVHTMQPAPLSPGEEPLLGDLHDFVITDEGTALMTIYQKRPYDLTAGYGIKSGWIFDSLFQEVDIATGKLIFSWRASDHFAIHDTLAPLKRGFGRRSDKAFDFFHINSLGKTSTGDYIVSSRYMCAVACISGSTGAVLWQLGGRHNSFADISSGEATNMHGQHHAVWHEDTQELTVFDNGAFDKLTMAAHSRALRVRLTGIGGDNEIDDEDVDESHDKTDGKNNESGEEEDDDDDQPTAELVQAYVSPESLRAPSQGSVQILDATDTVLVGWGHVPAYTEFSADEGKPLCNVHLCPLGFTWLGWCKNYRVFKHHWVGRPSTLPSAAMRPDKKAVYVSWNGATEVRHWQLEIATIMTGGDAQFTKHGNPVEKDGFEARLAVPSEAKRVRIAALDVNGLVLAYSAAVSTSEKTVVPVMYSPPLKETMRQVVFQYAAFISLGIAGAVVLVYLAVRHRVAILTRARKVTALVITAVIAVAARVLPSRAYKYEALPTTTMSGMTELRTGERQGSRQEV</sequence>
<feature type="chain" id="PRO_5046967292" description="Arylsulfotransferase protein" evidence="3">
    <location>
        <begin position="23"/>
        <end position="681"/>
    </location>
</feature>
<dbReference type="InterPro" id="IPR053143">
    <property type="entry name" value="Arylsulfate_ST"/>
</dbReference>
<dbReference type="Proteomes" id="UP001642406">
    <property type="component" value="Unassembled WGS sequence"/>
</dbReference>
<keyword evidence="3" id="KW-0732">Signal</keyword>
<keyword evidence="5" id="KW-1185">Reference proteome</keyword>
<feature type="signal peptide" evidence="3">
    <location>
        <begin position="1"/>
        <end position="22"/>
    </location>
</feature>
<name>A0ABP0ARS2_9PEZI</name>
<organism evidence="4 5">
    <name type="scientific">Sporothrix bragantina</name>
    <dbReference type="NCBI Taxonomy" id="671064"/>
    <lineage>
        <taxon>Eukaryota</taxon>
        <taxon>Fungi</taxon>
        <taxon>Dikarya</taxon>
        <taxon>Ascomycota</taxon>
        <taxon>Pezizomycotina</taxon>
        <taxon>Sordariomycetes</taxon>
        <taxon>Sordariomycetidae</taxon>
        <taxon>Ophiostomatales</taxon>
        <taxon>Ophiostomataceae</taxon>
        <taxon>Sporothrix</taxon>
    </lineage>
</organism>
<evidence type="ECO:0000256" key="1">
    <source>
        <dbReference type="SAM" id="MobiDB-lite"/>
    </source>
</evidence>
<evidence type="ECO:0008006" key="6">
    <source>
        <dbReference type="Google" id="ProtNLM"/>
    </source>
</evidence>
<dbReference type="PANTHER" id="PTHR35340:SF5">
    <property type="entry name" value="ASST-DOMAIN-CONTAINING PROTEIN"/>
    <property type="match status" value="1"/>
</dbReference>
<feature type="compositionally biased region" description="Basic and acidic residues" evidence="1">
    <location>
        <begin position="383"/>
        <end position="393"/>
    </location>
</feature>